<evidence type="ECO:0000313" key="2">
    <source>
        <dbReference type="RefSeq" id="XP_010453623.1"/>
    </source>
</evidence>
<dbReference type="Proteomes" id="UP000694864">
    <property type="component" value="Chromosome 2"/>
</dbReference>
<dbReference type="GeneID" id="104735508"/>
<reference evidence="1" key="1">
    <citation type="journal article" date="2014" name="Nat. Commun.">
        <title>The emerging biofuel crop Camelina sativa retains a highly undifferentiated hexaploid genome structure.</title>
        <authorList>
            <person name="Kagale S."/>
            <person name="Koh C."/>
            <person name="Nixon J."/>
            <person name="Bollina V."/>
            <person name="Clarke W.E."/>
            <person name="Tuteja R."/>
            <person name="Spillane C."/>
            <person name="Robinson S.J."/>
            <person name="Links M.G."/>
            <person name="Clarke C."/>
            <person name="Higgins E.E."/>
            <person name="Huebert T."/>
            <person name="Sharpe A.G."/>
            <person name="Parkin I.A."/>
        </authorList>
    </citation>
    <scope>NUCLEOTIDE SEQUENCE [LARGE SCALE GENOMIC DNA]</scope>
    <source>
        <strain evidence="1">cv. DH55</strain>
    </source>
</reference>
<evidence type="ECO:0000313" key="1">
    <source>
        <dbReference type="Proteomes" id="UP000694864"/>
    </source>
</evidence>
<gene>
    <name evidence="2" type="primary">LOC104735508</name>
</gene>
<dbReference type="PANTHER" id="PTHR36811">
    <property type="entry name" value="OS08G0444440 PROTEIN"/>
    <property type="match status" value="1"/>
</dbReference>
<organism evidence="1 2">
    <name type="scientific">Camelina sativa</name>
    <name type="common">False flax</name>
    <name type="synonym">Myagrum sativum</name>
    <dbReference type="NCBI Taxonomy" id="90675"/>
    <lineage>
        <taxon>Eukaryota</taxon>
        <taxon>Viridiplantae</taxon>
        <taxon>Streptophyta</taxon>
        <taxon>Embryophyta</taxon>
        <taxon>Tracheophyta</taxon>
        <taxon>Spermatophyta</taxon>
        <taxon>Magnoliopsida</taxon>
        <taxon>eudicotyledons</taxon>
        <taxon>Gunneridae</taxon>
        <taxon>Pentapetalae</taxon>
        <taxon>rosids</taxon>
        <taxon>malvids</taxon>
        <taxon>Brassicales</taxon>
        <taxon>Brassicaceae</taxon>
        <taxon>Camelineae</taxon>
        <taxon>Camelina</taxon>
    </lineage>
</organism>
<sequence>MKTVSLGAGKKHKRNKNIRFLKSIVAYLKSDDYTFAPLFSNSPPFTTEVNTPPPSNSKSDNISLTGLESLGYERVIKKKKKRTMSEKAKGYLKSDCHMYGQVISLPNLGSASLKGQLQITQIWSTMEVSTSSTTLRGNDSIYRNLRSDISEQTLHNGRINSPKRGLVILEGQRGRLSRETDLSSAFFSLPEEKMVKPDQRRVTME</sequence>
<dbReference type="PANTHER" id="PTHR36811:SF2">
    <property type="entry name" value="OS08G0444440 PROTEIN"/>
    <property type="match status" value="1"/>
</dbReference>
<proteinExistence type="predicted"/>
<keyword evidence="1" id="KW-1185">Reference proteome</keyword>
<reference evidence="2" key="2">
    <citation type="submission" date="2025-08" db="UniProtKB">
        <authorList>
            <consortium name="RefSeq"/>
        </authorList>
    </citation>
    <scope>IDENTIFICATION</scope>
    <source>
        <tissue evidence="2">Leaf</tissue>
    </source>
</reference>
<protein>
    <submittedName>
        <fullName evidence="2">Uncharacterized protein LOC104735508</fullName>
    </submittedName>
</protein>
<dbReference type="RefSeq" id="XP_010453623.1">
    <property type="nucleotide sequence ID" value="XM_010455321.2"/>
</dbReference>
<name>A0ABM0VB76_CAMSA</name>
<accession>A0ABM0VB76</accession>